<dbReference type="SUPFAM" id="SSF46785">
    <property type="entry name" value="Winged helix' DNA-binding domain"/>
    <property type="match status" value="1"/>
</dbReference>
<dbReference type="InterPro" id="IPR036388">
    <property type="entry name" value="WH-like_DNA-bd_sf"/>
</dbReference>
<protein>
    <submittedName>
        <fullName evidence="5">FCD domain-containing protein</fullName>
    </submittedName>
</protein>
<dbReference type="SMART" id="SM00895">
    <property type="entry name" value="FCD"/>
    <property type="match status" value="1"/>
</dbReference>
<gene>
    <name evidence="5" type="ORF">GCM10023165_35910</name>
</gene>
<organism evidence="5 6">
    <name type="scientific">Variovorax defluvii</name>
    <dbReference type="NCBI Taxonomy" id="913761"/>
    <lineage>
        <taxon>Bacteria</taxon>
        <taxon>Pseudomonadati</taxon>
        <taxon>Pseudomonadota</taxon>
        <taxon>Betaproteobacteria</taxon>
        <taxon>Burkholderiales</taxon>
        <taxon>Comamonadaceae</taxon>
        <taxon>Variovorax</taxon>
    </lineage>
</organism>
<dbReference type="Pfam" id="PF00392">
    <property type="entry name" value="GntR"/>
    <property type="match status" value="1"/>
</dbReference>
<dbReference type="SUPFAM" id="SSF48008">
    <property type="entry name" value="GntR ligand-binding domain-like"/>
    <property type="match status" value="1"/>
</dbReference>
<dbReference type="Pfam" id="PF07729">
    <property type="entry name" value="FCD"/>
    <property type="match status" value="1"/>
</dbReference>
<dbReference type="Gene3D" id="1.20.120.530">
    <property type="entry name" value="GntR ligand-binding domain-like"/>
    <property type="match status" value="1"/>
</dbReference>
<evidence type="ECO:0000313" key="6">
    <source>
        <dbReference type="Proteomes" id="UP001500975"/>
    </source>
</evidence>
<dbReference type="InterPro" id="IPR000524">
    <property type="entry name" value="Tscrpt_reg_HTH_GntR"/>
</dbReference>
<dbReference type="EMBL" id="BAABGJ010000058">
    <property type="protein sequence ID" value="GAA4349271.1"/>
    <property type="molecule type" value="Genomic_DNA"/>
</dbReference>
<feature type="domain" description="HTH gntR-type" evidence="4">
    <location>
        <begin position="19"/>
        <end position="87"/>
    </location>
</feature>
<name>A0ABP8I183_9BURK</name>
<evidence type="ECO:0000259" key="4">
    <source>
        <dbReference type="PROSITE" id="PS50949"/>
    </source>
</evidence>
<dbReference type="PANTHER" id="PTHR43537:SF5">
    <property type="entry name" value="UXU OPERON TRANSCRIPTIONAL REGULATOR"/>
    <property type="match status" value="1"/>
</dbReference>
<accession>A0ABP8I183</accession>
<evidence type="ECO:0000256" key="2">
    <source>
        <dbReference type="ARBA" id="ARBA00023125"/>
    </source>
</evidence>
<dbReference type="InterPro" id="IPR008920">
    <property type="entry name" value="TF_FadR/GntR_C"/>
</dbReference>
<dbReference type="RefSeq" id="WP_345539625.1">
    <property type="nucleotide sequence ID" value="NZ_BAABGJ010000058.1"/>
</dbReference>
<comment type="caution">
    <text evidence="5">The sequence shown here is derived from an EMBL/GenBank/DDBJ whole genome shotgun (WGS) entry which is preliminary data.</text>
</comment>
<dbReference type="InterPro" id="IPR011711">
    <property type="entry name" value="GntR_C"/>
</dbReference>
<dbReference type="CDD" id="cd07377">
    <property type="entry name" value="WHTH_GntR"/>
    <property type="match status" value="1"/>
</dbReference>
<evidence type="ECO:0000313" key="5">
    <source>
        <dbReference type="EMBL" id="GAA4349271.1"/>
    </source>
</evidence>
<dbReference type="InterPro" id="IPR036390">
    <property type="entry name" value="WH_DNA-bd_sf"/>
</dbReference>
<dbReference type="PROSITE" id="PS50949">
    <property type="entry name" value="HTH_GNTR"/>
    <property type="match status" value="1"/>
</dbReference>
<evidence type="ECO:0000256" key="1">
    <source>
        <dbReference type="ARBA" id="ARBA00023015"/>
    </source>
</evidence>
<keyword evidence="2" id="KW-0238">DNA-binding</keyword>
<evidence type="ECO:0000256" key="3">
    <source>
        <dbReference type="ARBA" id="ARBA00023163"/>
    </source>
</evidence>
<keyword evidence="3" id="KW-0804">Transcription</keyword>
<dbReference type="PANTHER" id="PTHR43537">
    <property type="entry name" value="TRANSCRIPTIONAL REGULATOR, GNTR FAMILY"/>
    <property type="match status" value="1"/>
</dbReference>
<dbReference type="Proteomes" id="UP001500975">
    <property type="component" value="Unassembled WGS sequence"/>
</dbReference>
<reference evidence="6" key="1">
    <citation type="journal article" date="2019" name="Int. J. Syst. Evol. Microbiol.">
        <title>The Global Catalogue of Microorganisms (GCM) 10K type strain sequencing project: providing services to taxonomists for standard genome sequencing and annotation.</title>
        <authorList>
            <consortium name="The Broad Institute Genomics Platform"/>
            <consortium name="The Broad Institute Genome Sequencing Center for Infectious Disease"/>
            <person name="Wu L."/>
            <person name="Ma J."/>
        </authorList>
    </citation>
    <scope>NUCLEOTIDE SEQUENCE [LARGE SCALE GENOMIC DNA]</scope>
    <source>
        <strain evidence="6">JCM 17804</strain>
    </source>
</reference>
<proteinExistence type="predicted"/>
<dbReference type="Gene3D" id="1.10.10.10">
    <property type="entry name" value="Winged helix-like DNA-binding domain superfamily/Winged helix DNA-binding domain"/>
    <property type="match status" value="1"/>
</dbReference>
<dbReference type="SMART" id="SM00345">
    <property type="entry name" value="HTH_GNTR"/>
    <property type="match status" value="1"/>
</dbReference>
<dbReference type="PRINTS" id="PR00035">
    <property type="entry name" value="HTHGNTR"/>
</dbReference>
<keyword evidence="6" id="KW-1185">Reference proteome</keyword>
<sequence>MSVIPLASRKSLNVRERSRELGVELRKYVLNRIATGQLKPGDKLPTERELTEMFGGGRGSVRQALMALENEGLIAREVGRGTFVREAAAAASAPRPLLAPAAEPDHSVPLDMASIARMASPSDVMELRMMIEPAVIEQAVLRASQSEIERMYDYLKQATHAKTLEEFEHWDDMLHRAFALASRNPLFVAVYAMIGAVRLEAQWGEMKRRTLTDAAKAKVFDEHVAIVEAVRNRDAAGARREMQHHLGEIKKNMFGG</sequence>
<keyword evidence="1" id="KW-0805">Transcription regulation</keyword>